<proteinExistence type="predicted"/>
<evidence type="ECO:0000313" key="2">
    <source>
        <dbReference type="EMBL" id="GAA0756217.1"/>
    </source>
</evidence>
<comment type="caution">
    <text evidence="2">The sequence shown here is derived from an EMBL/GenBank/DDBJ whole genome shotgun (WGS) entry which is preliminary data.</text>
</comment>
<dbReference type="RefSeq" id="WP_141289217.1">
    <property type="nucleotide sequence ID" value="NZ_BAAAEW010000022.1"/>
</dbReference>
<dbReference type="Pfam" id="PF07366">
    <property type="entry name" value="SnoaL"/>
    <property type="match status" value="1"/>
</dbReference>
<dbReference type="InterPro" id="IPR009959">
    <property type="entry name" value="Cyclase_SnoaL-like"/>
</dbReference>
<keyword evidence="1" id="KW-0732">Signal</keyword>
<feature type="signal peptide" evidence="1">
    <location>
        <begin position="1"/>
        <end position="24"/>
    </location>
</feature>
<name>A0ABP3VDR7_9BURK</name>
<sequence length="183" mass="19715">MKNLARTLLATSLTALSACHAAHAAEALPEPASLVVDRSLPAAQRDAMALAARRYYAFWNTGEAPYAQAALSPAFIDRNLPAGRPQGPEGPLFASQQFRAAVPDLRAQVEEMLLVGDRVVGRLRFTGHFSGRLGSGANARQGDGRAIDFIATDIYRIESGQIAENWHLEDNLGLLQQLGVVPR</sequence>
<gene>
    <name evidence="2" type="ORF">GCM10009107_34490</name>
</gene>
<feature type="chain" id="PRO_5047240648" evidence="1">
    <location>
        <begin position="25"/>
        <end position="183"/>
    </location>
</feature>
<keyword evidence="3" id="KW-1185">Reference proteome</keyword>
<dbReference type="PANTHER" id="PTHR38436:SF1">
    <property type="entry name" value="ESTER CYCLASE"/>
    <property type="match status" value="1"/>
</dbReference>
<dbReference type="InterPro" id="IPR032710">
    <property type="entry name" value="NTF2-like_dom_sf"/>
</dbReference>
<protein>
    <submittedName>
        <fullName evidence="2">Ester cyclase</fullName>
    </submittedName>
</protein>
<evidence type="ECO:0000256" key="1">
    <source>
        <dbReference type="SAM" id="SignalP"/>
    </source>
</evidence>
<reference evidence="3" key="1">
    <citation type="journal article" date="2019" name="Int. J. Syst. Evol. Microbiol.">
        <title>The Global Catalogue of Microorganisms (GCM) 10K type strain sequencing project: providing services to taxonomists for standard genome sequencing and annotation.</title>
        <authorList>
            <consortium name="The Broad Institute Genomics Platform"/>
            <consortium name="The Broad Institute Genome Sequencing Center for Infectious Disease"/>
            <person name="Wu L."/>
            <person name="Ma J."/>
        </authorList>
    </citation>
    <scope>NUCLEOTIDE SEQUENCE [LARGE SCALE GENOMIC DNA]</scope>
    <source>
        <strain evidence="3">JCM 15503</strain>
    </source>
</reference>
<dbReference type="PANTHER" id="PTHR38436">
    <property type="entry name" value="POLYKETIDE CYCLASE SNOAL-LIKE DOMAIN"/>
    <property type="match status" value="1"/>
</dbReference>
<dbReference type="SUPFAM" id="SSF54427">
    <property type="entry name" value="NTF2-like"/>
    <property type="match status" value="1"/>
</dbReference>
<dbReference type="PROSITE" id="PS51257">
    <property type="entry name" value="PROKAR_LIPOPROTEIN"/>
    <property type="match status" value="1"/>
</dbReference>
<dbReference type="EMBL" id="BAAAEW010000022">
    <property type="protein sequence ID" value="GAA0756217.1"/>
    <property type="molecule type" value="Genomic_DNA"/>
</dbReference>
<dbReference type="Proteomes" id="UP001500279">
    <property type="component" value="Unassembled WGS sequence"/>
</dbReference>
<evidence type="ECO:0000313" key="3">
    <source>
        <dbReference type="Proteomes" id="UP001500279"/>
    </source>
</evidence>
<dbReference type="Gene3D" id="3.10.450.50">
    <property type="match status" value="1"/>
</dbReference>
<organism evidence="2 3">
    <name type="scientific">Ideonella azotifigens</name>
    <dbReference type="NCBI Taxonomy" id="513160"/>
    <lineage>
        <taxon>Bacteria</taxon>
        <taxon>Pseudomonadati</taxon>
        <taxon>Pseudomonadota</taxon>
        <taxon>Betaproteobacteria</taxon>
        <taxon>Burkholderiales</taxon>
        <taxon>Sphaerotilaceae</taxon>
        <taxon>Ideonella</taxon>
    </lineage>
</organism>
<accession>A0ABP3VDR7</accession>